<comment type="similarity">
    <text evidence="1">Belongs to the ComF/GntX family.</text>
</comment>
<organism evidence="3 4">
    <name type="scientific">Glutamicibacter arilaitensis</name>
    <dbReference type="NCBI Taxonomy" id="256701"/>
    <lineage>
        <taxon>Bacteria</taxon>
        <taxon>Bacillati</taxon>
        <taxon>Actinomycetota</taxon>
        <taxon>Actinomycetes</taxon>
        <taxon>Micrococcales</taxon>
        <taxon>Micrococcaceae</taxon>
        <taxon>Glutamicibacter</taxon>
    </lineage>
</organism>
<accession>A0A4Y8TYH1</accession>
<dbReference type="Proteomes" id="UP000297638">
    <property type="component" value="Unassembled WGS sequence"/>
</dbReference>
<comment type="caution">
    <text evidence="3">The sequence shown here is derived from an EMBL/GenBank/DDBJ whole genome shotgun (WGS) entry which is preliminary data.</text>
</comment>
<dbReference type="PANTHER" id="PTHR47505:SF1">
    <property type="entry name" value="DNA UTILIZATION PROTEIN YHGH"/>
    <property type="match status" value="1"/>
</dbReference>
<gene>
    <name evidence="3" type="ORF">EXY26_07075</name>
</gene>
<dbReference type="InterPro" id="IPR051910">
    <property type="entry name" value="ComF/GntX_DNA_util-trans"/>
</dbReference>
<sequence length="262" mass="28595">MGFLDECMRLADELCHQRCMRWIGFGAREVANFILPASCAVCGRADFRLCPECRSEVQHQLHLPPLPDSHHLYVELPALSRQLAVSACGAYGKELARALLAFKNKQRYFLGSVFAPYLAAALNAGCVPQRENLPTLVVPMPSSLKAVGQRGYWPVKTMLDRGVESGLFRADLECRSLLHYRLGYALGGAQKTKSGSDRRGGQTHFVAEPATVKGQPVILVDDVLTTGSTLRHAAMACIEAGYDVTSAVVLALTRPPNTDPEQ</sequence>
<reference evidence="3 4" key="1">
    <citation type="submission" date="2019-03" db="EMBL/GenBank/DDBJ databases">
        <title>Glutamicibacter sp. LJH19 genome.</title>
        <authorList>
            <person name="Sinai Borker S."/>
            <person name="Kumar R."/>
        </authorList>
    </citation>
    <scope>NUCLEOTIDE SEQUENCE [LARGE SCALE GENOMIC DNA]</scope>
    <source>
        <strain evidence="3 4">LJH19</strain>
    </source>
</reference>
<evidence type="ECO:0000259" key="2">
    <source>
        <dbReference type="Pfam" id="PF00156"/>
    </source>
</evidence>
<dbReference type="SUPFAM" id="SSF53271">
    <property type="entry name" value="PRTase-like"/>
    <property type="match status" value="1"/>
</dbReference>
<dbReference type="InterPro" id="IPR029057">
    <property type="entry name" value="PRTase-like"/>
</dbReference>
<evidence type="ECO:0000313" key="3">
    <source>
        <dbReference type="EMBL" id="TFH56782.1"/>
    </source>
</evidence>
<dbReference type="EMBL" id="SPDS01000001">
    <property type="protein sequence ID" value="TFH56782.1"/>
    <property type="molecule type" value="Genomic_DNA"/>
</dbReference>
<dbReference type="RefSeq" id="WP_134779864.1">
    <property type="nucleotide sequence ID" value="NZ_SPDS01000001.1"/>
</dbReference>
<proteinExistence type="inferred from homology"/>
<dbReference type="PANTHER" id="PTHR47505">
    <property type="entry name" value="DNA UTILIZATION PROTEIN YHGH"/>
    <property type="match status" value="1"/>
</dbReference>
<name>A0A4Y8TYH1_9MICC</name>
<dbReference type="CDD" id="cd06223">
    <property type="entry name" value="PRTases_typeI"/>
    <property type="match status" value="1"/>
</dbReference>
<dbReference type="Pfam" id="PF00156">
    <property type="entry name" value="Pribosyltran"/>
    <property type="match status" value="1"/>
</dbReference>
<dbReference type="Gene3D" id="3.40.50.2020">
    <property type="match status" value="1"/>
</dbReference>
<evidence type="ECO:0000313" key="4">
    <source>
        <dbReference type="Proteomes" id="UP000297638"/>
    </source>
</evidence>
<dbReference type="InterPro" id="IPR000836">
    <property type="entry name" value="PRTase_dom"/>
</dbReference>
<protein>
    <submittedName>
        <fullName evidence="3">ComF family protein</fullName>
    </submittedName>
</protein>
<evidence type="ECO:0000256" key="1">
    <source>
        <dbReference type="ARBA" id="ARBA00008007"/>
    </source>
</evidence>
<dbReference type="AlphaFoldDB" id="A0A4Y8TYH1"/>
<feature type="domain" description="Phosphoribosyltransferase" evidence="2">
    <location>
        <begin position="178"/>
        <end position="250"/>
    </location>
</feature>